<accession>A0A381SL48</accession>
<reference evidence="5" key="1">
    <citation type="submission" date="2018-05" db="EMBL/GenBank/DDBJ databases">
        <authorList>
            <person name="Lanie J.A."/>
            <person name="Ng W.-L."/>
            <person name="Kazmierczak K.M."/>
            <person name="Andrzejewski T.M."/>
            <person name="Davidsen T.M."/>
            <person name="Wayne K.J."/>
            <person name="Tettelin H."/>
            <person name="Glass J.I."/>
            <person name="Rusch D."/>
            <person name="Podicherti R."/>
            <person name="Tsui H.-C.T."/>
            <person name="Winkler M.E."/>
        </authorList>
    </citation>
    <scope>NUCLEOTIDE SEQUENCE</scope>
</reference>
<evidence type="ECO:0000256" key="3">
    <source>
        <dbReference type="ARBA" id="ARBA00023136"/>
    </source>
</evidence>
<proteinExistence type="predicted"/>
<organism evidence="5">
    <name type="scientific">marine metagenome</name>
    <dbReference type="NCBI Taxonomy" id="408172"/>
    <lineage>
        <taxon>unclassified sequences</taxon>
        <taxon>metagenomes</taxon>
        <taxon>ecological metagenomes</taxon>
    </lineage>
</organism>
<evidence type="ECO:0000256" key="4">
    <source>
        <dbReference type="SAM" id="Phobius"/>
    </source>
</evidence>
<keyword evidence="2 4" id="KW-0812">Transmembrane</keyword>
<protein>
    <recommendedName>
        <fullName evidence="6">Cytochrome oxidase subunit II transmembrane region profile domain-containing protein</fullName>
    </recommendedName>
</protein>
<sequence length="75" mass="8444">MLDSVCRSLRGLVIALVSVPAFALDFDMREGVTEMSQRIHTIHTVSLWICIVIGIIVFGAMAYTIYAHRRSKHPE</sequence>
<keyword evidence="3 4" id="KW-0472">Membrane</keyword>
<name>A0A381SL48_9ZZZZ</name>
<evidence type="ECO:0000256" key="1">
    <source>
        <dbReference type="ARBA" id="ARBA00004370"/>
    </source>
</evidence>
<evidence type="ECO:0000256" key="2">
    <source>
        <dbReference type="ARBA" id="ARBA00022692"/>
    </source>
</evidence>
<dbReference type="SUPFAM" id="SSF81464">
    <property type="entry name" value="Cytochrome c oxidase subunit II-like, transmembrane region"/>
    <property type="match status" value="1"/>
</dbReference>
<feature type="non-terminal residue" evidence="5">
    <location>
        <position position="75"/>
    </location>
</feature>
<dbReference type="InterPro" id="IPR036257">
    <property type="entry name" value="Cyt_c_oxidase_su2_TM_sf"/>
</dbReference>
<gene>
    <name evidence="5" type="ORF">METZ01_LOCUS57570</name>
</gene>
<dbReference type="Gene3D" id="1.10.287.90">
    <property type="match status" value="1"/>
</dbReference>
<dbReference type="AlphaFoldDB" id="A0A381SL48"/>
<feature type="transmembrane region" description="Helical" evidence="4">
    <location>
        <begin position="39"/>
        <end position="66"/>
    </location>
</feature>
<evidence type="ECO:0008006" key="6">
    <source>
        <dbReference type="Google" id="ProtNLM"/>
    </source>
</evidence>
<comment type="subcellular location">
    <subcellularLocation>
        <location evidence="1">Membrane</location>
    </subcellularLocation>
</comment>
<dbReference type="GO" id="GO:0016020">
    <property type="term" value="C:membrane"/>
    <property type="evidence" value="ECO:0007669"/>
    <property type="project" value="UniProtKB-SubCell"/>
</dbReference>
<dbReference type="EMBL" id="UINC01003256">
    <property type="protein sequence ID" value="SVA04716.1"/>
    <property type="molecule type" value="Genomic_DNA"/>
</dbReference>
<evidence type="ECO:0000313" key="5">
    <source>
        <dbReference type="EMBL" id="SVA04716.1"/>
    </source>
</evidence>
<keyword evidence="4" id="KW-1133">Transmembrane helix</keyword>